<dbReference type="PANTHER" id="PTHR38779:SF2">
    <property type="entry name" value="TYPE II SECRETION SYSTEM PROTEIN I-RELATED"/>
    <property type="match status" value="1"/>
</dbReference>
<keyword evidence="5 9" id="KW-0997">Cell inner membrane</keyword>
<evidence type="ECO:0000256" key="9">
    <source>
        <dbReference type="RuleBase" id="RU368030"/>
    </source>
</evidence>
<organism evidence="11 12">
    <name type="scientific">Bordetella ansorpii</name>
    <dbReference type="NCBI Taxonomy" id="288768"/>
    <lineage>
        <taxon>Bacteria</taxon>
        <taxon>Pseudomonadati</taxon>
        <taxon>Pseudomonadota</taxon>
        <taxon>Betaproteobacteria</taxon>
        <taxon>Burkholderiales</taxon>
        <taxon>Alcaligenaceae</taxon>
        <taxon>Bordetella</taxon>
    </lineage>
</organism>
<accession>A0A157SF67</accession>
<dbReference type="InterPro" id="IPR045584">
    <property type="entry name" value="Pilin-like"/>
</dbReference>
<comment type="subunit">
    <text evidence="9">Type II secretion is composed of four main components: the outer membrane complex, the inner membrane complex, the cytoplasmic secretion ATPase and the periplasm-spanning pseudopilus.</text>
</comment>
<keyword evidence="6 9" id="KW-0812">Transmembrane</keyword>
<dbReference type="AlphaFoldDB" id="A0A157SF67"/>
<reference evidence="11 12" key="1">
    <citation type="submission" date="2016-04" db="EMBL/GenBank/DDBJ databases">
        <authorList>
            <consortium name="Pathogen Informatics"/>
        </authorList>
    </citation>
    <scope>NUCLEOTIDE SEQUENCE [LARGE SCALE GENOMIC DNA]</scope>
    <source>
        <strain evidence="11 12">H050680373</strain>
    </source>
</reference>
<comment type="function">
    <text evidence="9">Component of the type II secretion system required for the energy-dependent secretion of extracellular factors such as proteases and toxins from the periplasm.</text>
</comment>
<feature type="domain" description="Type II secretion system protein GspI C-terminal" evidence="10">
    <location>
        <begin position="48"/>
        <end position="125"/>
    </location>
</feature>
<dbReference type="PANTHER" id="PTHR38779">
    <property type="entry name" value="TYPE II SECRETION SYSTEM PROTEIN I-RELATED"/>
    <property type="match status" value="1"/>
</dbReference>
<keyword evidence="8 9" id="KW-0472">Membrane</keyword>
<evidence type="ECO:0000256" key="5">
    <source>
        <dbReference type="ARBA" id="ARBA00022519"/>
    </source>
</evidence>
<dbReference type="NCBIfam" id="TIGR01707">
    <property type="entry name" value="gspI"/>
    <property type="match status" value="1"/>
</dbReference>
<dbReference type="STRING" id="288768.SAMEA3906486_02297"/>
<evidence type="ECO:0000313" key="11">
    <source>
        <dbReference type="EMBL" id="SAI69098.1"/>
    </source>
</evidence>
<dbReference type="GO" id="GO:0015627">
    <property type="term" value="C:type II protein secretion system complex"/>
    <property type="evidence" value="ECO:0007669"/>
    <property type="project" value="UniProtKB-UniRule"/>
</dbReference>
<sequence>MHKPLPRHRTAQTGFTLIEVLVALAIVGIALAAVMRTMGVMTQNNGKLRDRSLAMMSAENRLNELDLEPGAPAPGGQRFACPQGSARFMCEQRVDLLKTGFRKVTVDVYETDDSRRLVATLSRVLGRVQ</sequence>
<dbReference type="GO" id="GO:0015628">
    <property type="term" value="P:protein secretion by the type II secretion system"/>
    <property type="evidence" value="ECO:0007669"/>
    <property type="project" value="UniProtKB-UniRule"/>
</dbReference>
<name>A0A157SF67_9BORD</name>
<evidence type="ECO:0000256" key="3">
    <source>
        <dbReference type="ARBA" id="ARBA00022475"/>
    </source>
</evidence>
<dbReference type="OrthoDB" id="5296572at2"/>
<dbReference type="InterPro" id="IPR010052">
    <property type="entry name" value="T2SS_protein-GspI"/>
</dbReference>
<dbReference type="NCBIfam" id="TIGR02532">
    <property type="entry name" value="IV_pilin_GFxxxE"/>
    <property type="match status" value="1"/>
</dbReference>
<keyword evidence="7 9" id="KW-1133">Transmembrane helix</keyword>
<dbReference type="Gene3D" id="3.30.1300.30">
    <property type="entry name" value="GSPII I/J protein-like"/>
    <property type="match status" value="1"/>
</dbReference>
<keyword evidence="4 9" id="KW-0488">Methylation</keyword>
<dbReference type="RefSeq" id="WP_066126897.1">
    <property type="nucleotide sequence ID" value="NZ_FKIF01000006.1"/>
</dbReference>
<evidence type="ECO:0000256" key="2">
    <source>
        <dbReference type="ARBA" id="ARBA00008358"/>
    </source>
</evidence>
<evidence type="ECO:0000256" key="6">
    <source>
        <dbReference type="ARBA" id="ARBA00022692"/>
    </source>
</evidence>
<proteinExistence type="inferred from homology"/>
<dbReference type="GO" id="GO:0005886">
    <property type="term" value="C:plasma membrane"/>
    <property type="evidence" value="ECO:0007669"/>
    <property type="project" value="UniProtKB-SubCell"/>
</dbReference>
<dbReference type="EMBL" id="FKIF01000006">
    <property type="protein sequence ID" value="SAI69098.1"/>
    <property type="molecule type" value="Genomic_DNA"/>
</dbReference>
<dbReference type="PRINTS" id="PR00885">
    <property type="entry name" value="BCTERIALGSPH"/>
</dbReference>
<evidence type="ECO:0000259" key="10">
    <source>
        <dbReference type="Pfam" id="PF02501"/>
    </source>
</evidence>
<dbReference type="PROSITE" id="PS00409">
    <property type="entry name" value="PROKAR_NTER_METHYL"/>
    <property type="match status" value="1"/>
</dbReference>
<evidence type="ECO:0000313" key="12">
    <source>
        <dbReference type="Proteomes" id="UP000076848"/>
    </source>
</evidence>
<dbReference type="Pfam" id="PF02501">
    <property type="entry name" value="T2SSI"/>
    <property type="match status" value="1"/>
</dbReference>
<dbReference type="InterPro" id="IPR002416">
    <property type="entry name" value="T2SS_protein-GspH"/>
</dbReference>
<dbReference type="Pfam" id="PF07963">
    <property type="entry name" value="N_methyl"/>
    <property type="match status" value="1"/>
</dbReference>
<comment type="subcellular location">
    <subcellularLocation>
        <location evidence="1 9">Cell inner membrane</location>
        <topology evidence="1 9">Single-pass membrane protein</topology>
    </subcellularLocation>
</comment>
<evidence type="ECO:0000256" key="4">
    <source>
        <dbReference type="ARBA" id="ARBA00022481"/>
    </source>
</evidence>
<keyword evidence="12" id="KW-1185">Reference proteome</keyword>
<dbReference type="InterPro" id="IPR012902">
    <property type="entry name" value="N_methyl_site"/>
</dbReference>
<evidence type="ECO:0000256" key="7">
    <source>
        <dbReference type="ARBA" id="ARBA00022989"/>
    </source>
</evidence>
<comment type="similarity">
    <text evidence="2 9">Belongs to the GSP I family.</text>
</comment>
<dbReference type="Proteomes" id="UP000076848">
    <property type="component" value="Unassembled WGS sequence"/>
</dbReference>
<protein>
    <recommendedName>
        <fullName evidence="9">Type II secretion system protein I</fullName>
        <shortName evidence="9">T2SS minor pseudopilin I</shortName>
    </recommendedName>
</protein>
<gene>
    <name evidence="11" type="primary">gspI_1</name>
    <name evidence="11" type="ORF">SAMEA3906486_02297</name>
</gene>
<dbReference type="InterPro" id="IPR003413">
    <property type="entry name" value="T2SS_GspI_C"/>
</dbReference>
<evidence type="ECO:0000256" key="8">
    <source>
        <dbReference type="ARBA" id="ARBA00023136"/>
    </source>
</evidence>
<comment type="PTM">
    <text evidence="9">Cleaved by prepilin peptidase.</text>
</comment>
<evidence type="ECO:0000256" key="1">
    <source>
        <dbReference type="ARBA" id="ARBA00004377"/>
    </source>
</evidence>
<dbReference type="SUPFAM" id="SSF54523">
    <property type="entry name" value="Pili subunits"/>
    <property type="match status" value="2"/>
</dbReference>
<feature type="transmembrane region" description="Helical" evidence="9">
    <location>
        <begin position="20"/>
        <end position="41"/>
    </location>
</feature>
<keyword evidence="3" id="KW-1003">Cell membrane</keyword>